<dbReference type="Ensembl" id="ENSMUST00000173209.2">
    <property type="protein sequence ID" value="ENSMUSP00000133673.2"/>
    <property type="gene ID" value="ENSMUSG00000025473.17"/>
</dbReference>
<reference evidence="2 4" key="1">
    <citation type="journal article" date="2009" name="PLoS Biol.">
        <title>Lineage-specific biology revealed by a finished genome assembly of the mouse.</title>
        <authorList>
            <consortium name="Mouse Genome Sequencing Consortium"/>
            <person name="Church D.M."/>
            <person name="Goodstadt L."/>
            <person name="Hillier L.W."/>
            <person name="Zody M.C."/>
            <person name="Goldstein S."/>
            <person name="She X."/>
            <person name="Bult C.J."/>
            <person name="Agarwala R."/>
            <person name="Cherry J.L."/>
            <person name="DiCuccio M."/>
            <person name="Hlavina W."/>
            <person name="Kapustin Y."/>
            <person name="Meric P."/>
            <person name="Maglott D."/>
            <person name="Birtle Z."/>
            <person name="Marques A.C."/>
            <person name="Graves T."/>
            <person name="Zhou S."/>
            <person name="Teague B."/>
            <person name="Potamousis K."/>
            <person name="Churas C."/>
            <person name="Place M."/>
            <person name="Herschleb J."/>
            <person name="Runnheim R."/>
            <person name="Forrest D."/>
            <person name="Amos-Landgraf J."/>
            <person name="Schwartz D.C."/>
            <person name="Cheng Z."/>
            <person name="Lindblad-Toh K."/>
            <person name="Eichler E.E."/>
            <person name="Ponting C.P."/>
        </authorList>
    </citation>
    <scope>NUCLEOTIDE SEQUENCE [LARGE SCALE GENOMIC DNA]</scope>
    <source>
        <strain evidence="2 4">C57BL/6J</strain>
    </source>
</reference>
<protein>
    <submittedName>
        <fullName evidence="2">A disintegrin and metallopeptidase domain 8</fullName>
    </submittedName>
</protein>
<reference evidence="2 4" key="2">
    <citation type="journal article" date="2011" name="PLoS Biol.">
        <title>Modernizing reference genome assemblies.</title>
        <authorList>
            <person name="Church D.M."/>
            <person name="Schneider V.A."/>
            <person name="Graves T."/>
            <person name="Auger K."/>
            <person name="Cunningham F."/>
            <person name="Bouk N."/>
            <person name="Chen H.C."/>
            <person name="Agarwala R."/>
            <person name="McLaren W.M."/>
            <person name="Ritchie G.R."/>
            <person name="Albracht D."/>
            <person name="Kremitzki M."/>
            <person name="Rock S."/>
            <person name="Kotkiewicz H."/>
            <person name="Kremitzki C."/>
            <person name="Wollam A."/>
            <person name="Trani L."/>
            <person name="Fulton L."/>
            <person name="Fulton R."/>
            <person name="Matthews L."/>
            <person name="Whitehead S."/>
            <person name="Chow W."/>
            <person name="Torrance J."/>
            <person name="Dunn M."/>
            <person name="Harden G."/>
            <person name="Threadgold G."/>
            <person name="Wood J."/>
            <person name="Collins J."/>
            <person name="Heath P."/>
            <person name="Griffiths G."/>
            <person name="Pelan S."/>
            <person name="Grafham D."/>
            <person name="Eichler E.E."/>
            <person name="Weinstock G."/>
            <person name="Mardis E.R."/>
            <person name="Wilson R.K."/>
            <person name="Howe K."/>
            <person name="Flicek P."/>
            <person name="Hubbard T."/>
        </authorList>
    </citation>
    <scope>NUCLEOTIDE SEQUENCE [LARGE SCALE GENOMIC DNA]</scope>
    <source>
        <strain evidence="2 4">C57BL/6J</strain>
    </source>
</reference>
<proteinExistence type="predicted"/>
<keyword evidence="4" id="KW-1185">Reference proteome</keyword>
<dbReference type="AGR" id="MGI:107825"/>
<dbReference type="Antibodypedia" id="19390">
    <property type="antibodies" value="399 antibodies from 39 providers"/>
</dbReference>
<gene>
    <name evidence="2 3" type="primary">Adam8</name>
</gene>
<feature type="chain" id="PRO_5003456909" evidence="1">
    <location>
        <begin position="17"/>
        <end position="64"/>
    </location>
</feature>
<dbReference type="GeneTree" id="ENSGT00940000158585"/>
<feature type="signal peptide" evidence="1">
    <location>
        <begin position="1"/>
        <end position="16"/>
    </location>
</feature>
<reference evidence="2" key="3">
    <citation type="submission" date="2025-08" db="UniProtKB">
        <authorList>
            <consortium name="Ensembl"/>
        </authorList>
    </citation>
    <scope>IDENTIFICATION</scope>
    <source>
        <strain evidence="2">C57BL/6J</strain>
    </source>
</reference>
<sequence length="64" mass="7316">MLGLWLLSVLWTPVAPGPPLPHVKQYEVVWPRRLAASRSRRALPSHWGPAGLKLHRDLLSCQWL</sequence>
<evidence type="ECO:0000313" key="2">
    <source>
        <dbReference type="Ensembl" id="ENSMUSP00000133673.2"/>
    </source>
</evidence>
<dbReference type="VEuPathDB" id="HostDB:ENSMUSG00000025473"/>
<accession>G3UXF8</accession>
<dbReference type="HOGENOM" id="CLU_2867071_0_0_1"/>
<reference evidence="2" key="4">
    <citation type="submission" date="2025-09" db="UniProtKB">
        <authorList>
            <consortium name="Ensembl"/>
        </authorList>
    </citation>
    <scope>IDENTIFICATION</scope>
    <source>
        <strain evidence="2">C57BL/6J</strain>
    </source>
</reference>
<dbReference type="Bgee" id="ENSMUSG00000025473">
    <property type="expression patterns" value="Expressed in granulocyte and 161 other cell types or tissues"/>
</dbReference>
<name>G3UXF8_MOUSE</name>
<dbReference type="AlphaFoldDB" id="G3UXF8"/>
<dbReference type="ExpressionAtlas" id="G3UXF8">
    <property type="expression patterns" value="baseline and differential"/>
</dbReference>
<evidence type="ECO:0000256" key="1">
    <source>
        <dbReference type="SAM" id="SignalP"/>
    </source>
</evidence>
<evidence type="ECO:0000313" key="4">
    <source>
        <dbReference type="Proteomes" id="UP000000589"/>
    </source>
</evidence>
<dbReference type="MGI" id="MGI:107825">
    <property type="gene designation" value="Adam8"/>
</dbReference>
<dbReference type="Proteomes" id="UP000000589">
    <property type="component" value="Chromosome 7"/>
</dbReference>
<evidence type="ECO:0000313" key="3">
    <source>
        <dbReference type="MGI" id="MGI:107825"/>
    </source>
</evidence>
<organism evidence="2 4">
    <name type="scientific">Mus musculus</name>
    <name type="common">Mouse</name>
    <dbReference type="NCBI Taxonomy" id="10090"/>
    <lineage>
        <taxon>Eukaryota</taxon>
        <taxon>Metazoa</taxon>
        <taxon>Chordata</taxon>
        <taxon>Craniata</taxon>
        <taxon>Vertebrata</taxon>
        <taxon>Euteleostomi</taxon>
        <taxon>Mammalia</taxon>
        <taxon>Eutheria</taxon>
        <taxon>Euarchontoglires</taxon>
        <taxon>Glires</taxon>
        <taxon>Rodentia</taxon>
        <taxon>Myomorpha</taxon>
        <taxon>Muroidea</taxon>
        <taxon>Muridae</taxon>
        <taxon>Murinae</taxon>
        <taxon>Mus</taxon>
        <taxon>Mus</taxon>
    </lineage>
</organism>
<keyword evidence="1" id="KW-0732">Signal</keyword>